<dbReference type="RefSeq" id="WP_230369081.1">
    <property type="nucleotide sequence ID" value="NZ_WLYX01000001.1"/>
</dbReference>
<comment type="caution">
    <text evidence="1">The sequence shown here is derived from an EMBL/GenBank/DDBJ whole genome shotgun (WGS) entry which is preliminary data.</text>
</comment>
<protein>
    <submittedName>
        <fullName evidence="1">Uncharacterized protein</fullName>
    </submittedName>
</protein>
<name>A0A844GAE8_9NEIS</name>
<organism evidence="1 2">
    <name type="scientific">Paludibacterium denitrificans</name>
    <dbReference type="NCBI Taxonomy" id="2675226"/>
    <lineage>
        <taxon>Bacteria</taxon>
        <taxon>Pseudomonadati</taxon>
        <taxon>Pseudomonadota</taxon>
        <taxon>Betaproteobacteria</taxon>
        <taxon>Neisseriales</taxon>
        <taxon>Chromobacteriaceae</taxon>
        <taxon>Paludibacterium</taxon>
    </lineage>
</organism>
<keyword evidence="2" id="KW-1185">Reference proteome</keyword>
<dbReference type="Proteomes" id="UP000446658">
    <property type="component" value="Unassembled WGS sequence"/>
</dbReference>
<dbReference type="AlphaFoldDB" id="A0A844GAE8"/>
<dbReference type="EMBL" id="WLYX01000001">
    <property type="protein sequence ID" value="MTD32599.1"/>
    <property type="molecule type" value="Genomic_DNA"/>
</dbReference>
<evidence type="ECO:0000313" key="2">
    <source>
        <dbReference type="Proteomes" id="UP000446658"/>
    </source>
</evidence>
<accession>A0A844GAE8</accession>
<proteinExistence type="predicted"/>
<reference evidence="1 2" key="1">
    <citation type="submission" date="2019-11" db="EMBL/GenBank/DDBJ databases">
        <title>Draft genome sequence of Paludibacterium sp. dN18-1.</title>
        <authorList>
            <person name="Im W.-T."/>
        </authorList>
    </citation>
    <scope>NUCLEOTIDE SEQUENCE [LARGE SCALE GENOMIC DNA]</scope>
    <source>
        <strain evidence="2">dN 18-1</strain>
    </source>
</reference>
<evidence type="ECO:0000313" key="1">
    <source>
        <dbReference type="EMBL" id="MTD32599.1"/>
    </source>
</evidence>
<sequence length="215" mass="23347">MTDQALIAQLLGALKRLKIEIVLSDIDMDYIESHFRPHLEAAEAAIAAAEGRMPNVYSIAAAEAAQHVAAPDLATQLRALAQQHGWNFVWAMARQIEDGTKTCHKCHNGGLTHSSRCVHYDKAEEQAEVAEYRAHQTATPPNQPVAASDEVQRAVEAEREACARLCETAEIPINIDVWMRTKKELSEATAIGLAAAIRARGNNNIQSGADSSASQ</sequence>
<gene>
    <name evidence="1" type="ORF">GKE73_02715</name>
</gene>